<sequence length="41" mass="4588">MELPTMSAVRRPITDDSVLNYAPTSAFREVENLDFTERSGA</sequence>
<name>A0A8T1KUR9_9STRA</name>
<reference evidence="1" key="1">
    <citation type="submission" date="2018-10" db="EMBL/GenBank/DDBJ databases">
        <title>Effector identification in a new, highly contiguous assembly of the strawberry crown rot pathogen Phytophthora cactorum.</title>
        <authorList>
            <person name="Armitage A.D."/>
            <person name="Nellist C.F."/>
            <person name="Bates H."/>
            <person name="Vickerstaff R.J."/>
            <person name="Harrison R.J."/>
        </authorList>
    </citation>
    <scope>NUCLEOTIDE SEQUENCE</scope>
    <source>
        <strain evidence="1">4040</strain>
    </source>
</reference>
<dbReference type="EMBL" id="RCMK01001619">
    <property type="protein sequence ID" value="KAG2891009.1"/>
    <property type="molecule type" value="Genomic_DNA"/>
</dbReference>
<dbReference type="AlphaFoldDB" id="A0A8T1KUR9"/>
<gene>
    <name evidence="1" type="ORF">PC117_g24344</name>
</gene>
<comment type="caution">
    <text evidence="1">The sequence shown here is derived from an EMBL/GenBank/DDBJ whole genome shotgun (WGS) entry which is preliminary data.</text>
</comment>
<evidence type="ECO:0000313" key="2">
    <source>
        <dbReference type="Proteomes" id="UP000736787"/>
    </source>
</evidence>
<organism evidence="1 2">
    <name type="scientific">Phytophthora cactorum</name>
    <dbReference type="NCBI Taxonomy" id="29920"/>
    <lineage>
        <taxon>Eukaryota</taxon>
        <taxon>Sar</taxon>
        <taxon>Stramenopiles</taxon>
        <taxon>Oomycota</taxon>
        <taxon>Peronosporomycetes</taxon>
        <taxon>Peronosporales</taxon>
        <taxon>Peronosporaceae</taxon>
        <taxon>Phytophthora</taxon>
    </lineage>
</organism>
<accession>A0A8T1KUR9</accession>
<protein>
    <submittedName>
        <fullName evidence="1">Uncharacterized protein</fullName>
    </submittedName>
</protein>
<dbReference type="Proteomes" id="UP000736787">
    <property type="component" value="Unassembled WGS sequence"/>
</dbReference>
<proteinExistence type="predicted"/>
<evidence type="ECO:0000313" key="1">
    <source>
        <dbReference type="EMBL" id="KAG2891009.1"/>
    </source>
</evidence>